<proteinExistence type="inferred from homology"/>
<feature type="transmembrane region" description="Helical" evidence="5">
    <location>
        <begin position="168"/>
        <end position="190"/>
    </location>
</feature>
<comment type="similarity">
    <text evidence="1">Belongs to the peptidase S1C family.</text>
</comment>
<evidence type="ECO:0000313" key="7">
    <source>
        <dbReference type="EMBL" id="TCP56217.1"/>
    </source>
</evidence>
<dbReference type="PRINTS" id="PR00834">
    <property type="entry name" value="PROTEASES2C"/>
</dbReference>
<dbReference type="CDD" id="cd06779">
    <property type="entry name" value="cpPDZ_Deg_HtrA-like"/>
    <property type="match status" value="1"/>
</dbReference>
<evidence type="ECO:0000256" key="5">
    <source>
        <dbReference type="SAM" id="Phobius"/>
    </source>
</evidence>
<dbReference type="PANTHER" id="PTHR43343">
    <property type="entry name" value="PEPTIDASE S12"/>
    <property type="match status" value="1"/>
</dbReference>
<accession>A0A4R2R2H9</accession>
<dbReference type="EMBL" id="SLXQ01000001">
    <property type="protein sequence ID" value="TCP56217.1"/>
    <property type="molecule type" value="Genomic_DNA"/>
</dbReference>
<dbReference type="GO" id="GO:0004252">
    <property type="term" value="F:serine-type endopeptidase activity"/>
    <property type="evidence" value="ECO:0007669"/>
    <property type="project" value="InterPro"/>
</dbReference>
<dbReference type="InterPro" id="IPR036034">
    <property type="entry name" value="PDZ_sf"/>
</dbReference>
<reference evidence="7 8" key="1">
    <citation type="submission" date="2019-03" db="EMBL/GenBank/DDBJ databases">
        <title>Genomic Encyclopedia of Type Strains, Phase IV (KMG-IV): sequencing the most valuable type-strain genomes for metagenomic binning, comparative biology and taxonomic classification.</title>
        <authorList>
            <person name="Goeker M."/>
        </authorList>
    </citation>
    <scope>NUCLEOTIDE SEQUENCE [LARGE SCALE GENOMIC DNA]</scope>
    <source>
        <strain evidence="7 8">DSM 45765</strain>
    </source>
</reference>
<dbReference type="PANTHER" id="PTHR43343:SF3">
    <property type="entry name" value="PROTEASE DO-LIKE 8, CHLOROPLASTIC"/>
    <property type="match status" value="1"/>
</dbReference>
<name>A0A4R2R2H9_9PSEU</name>
<dbReference type="InterPro" id="IPR043504">
    <property type="entry name" value="Peptidase_S1_PA_chymotrypsin"/>
</dbReference>
<dbReference type="Gene3D" id="2.40.10.10">
    <property type="entry name" value="Trypsin-like serine proteases"/>
    <property type="match status" value="2"/>
</dbReference>
<keyword evidence="2 7" id="KW-0645">Protease</keyword>
<organism evidence="7 8">
    <name type="scientific">Tamaricihabitans halophyticus</name>
    <dbReference type="NCBI Taxonomy" id="1262583"/>
    <lineage>
        <taxon>Bacteria</taxon>
        <taxon>Bacillati</taxon>
        <taxon>Actinomycetota</taxon>
        <taxon>Actinomycetes</taxon>
        <taxon>Pseudonocardiales</taxon>
        <taxon>Pseudonocardiaceae</taxon>
        <taxon>Tamaricihabitans</taxon>
    </lineage>
</organism>
<dbReference type="SUPFAM" id="SSF50156">
    <property type="entry name" value="PDZ domain-like"/>
    <property type="match status" value="1"/>
</dbReference>
<evidence type="ECO:0000256" key="2">
    <source>
        <dbReference type="ARBA" id="ARBA00022670"/>
    </source>
</evidence>
<keyword evidence="5" id="KW-0812">Transmembrane</keyword>
<evidence type="ECO:0000256" key="1">
    <source>
        <dbReference type="ARBA" id="ARBA00010541"/>
    </source>
</evidence>
<evidence type="ECO:0000256" key="4">
    <source>
        <dbReference type="SAM" id="MobiDB-lite"/>
    </source>
</evidence>
<dbReference type="InterPro" id="IPR001940">
    <property type="entry name" value="Peptidase_S1C"/>
</dbReference>
<evidence type="ECO:0000259" key="6">
    <source>
        <dbReference type="PROSITE" id="PS50106"/>
    </source>
</evidence>
<keyword evidence="3" id="KW-0378">Hydrolase</keyword>
<comment type="caution">
    <text evidence="7">The sequence shown here is derived from an EMBL/GenBank/DDBJ whole genome shotgun (WGS) entry which is preliminary data.</text>
</comment>
<dbReference type="SUPFAM" id="SSF50494">
    <property type="entry name" value="Trypsin-like serine proteases"/>
    <property type="match status" value="1"/>
</dbReference>
<dbReference type="PROSITE" id="PS50106">
    <property type="entry name" value="PDZ"/>
    <property type="match status" value="1"/>
</dbReference>
<dbReference type="SMART" id="SM00228">
    <property type="entry name" value="PDZ"/>
    <property type="match status" value="1"/>
</dbReference>
<dbReference type="AlphaFoldDB" id="A0A4R2R2H9"/>
<dbReference type="Pfam" id="PF13180">
    <property type="entry name" value="PDZ_2"/>
    <property type="match status" value="1"/>
</dbReference>
<dbReference type="GO" id="GO:0006508">
    <property type="term" value="P:proteolysis"/>
    <property type="evidence" value="ECO:0007669"/>
    <property type="project" value="UniProtKB-KW"/>
</dbReference>
<dbReference type="InterPro" id="IPR001478">
    <property type="entry name" value="PDZ"/>
</dbReference>
<dbReference type="RefSeq" id="WP_132874859.1">
    <property type="nucleotide sequence ID" value="NZ_SLXQ01000001.1"/>
</dbReference>
<dbReference type="Pfam" id="PF13365">
    <property type="entry name" value="Trypsin_2"/>
    <property type="match status" value="1"/>
</dbReference>
<dbReference type="OrthoDB" id="9758917at2"/>
<feature type="region of interest" description="Disordered" evidence="4">
    <location>
        <begin position="1"/>
        <end position="147"/>
    </location>
</feature>
<dbReference type="InterPro" id="IPR051201">
    <property type="entry name" value="Chloro_Bact_Ser_Proteases"/>
</dbReference>
<keyword evidence="5" id="KW-1133">Transmembrane helix</keyword>
<gene>
    <name evidence="7" type="ORF">EV191_101157</name>
</gene>
<evidence type="ECO:0000256" key="3">
    <source>
        <dbReference type="ARBA" id="ARBA00022801"/>
    </source>
</evidence>
<protein>
    <submittedName>
        <fullName evidence="7">S1-C subfamily serine protease</fullName>
    </submittedName>
</protein>
<dbReference type="Gene3D" id="2.30.42.10">
    <property type="match status" value="1"/>
</dbReference>
<sequence length="516" mass="52423">MTESNANNPGGAEPTPGESDQPWRVQPRPLDRPSVDPNQASVFGRPRGIDGSFDPVRAGNGRLNTEPRLAPPPPEALAAAFGRTSADQETSLQRPPGADSDAAELEDPLWSGPNGTANPWRDPGSGARLGAPAVSGESEAESDAPLPKGAQLSLREVLFGQRVRTRALVLLGVIALAVGAVGGGIGWWFATMGNDLNRSVTLADVEPGKERAKGSVADIAARVAPAVVSIEVKSGDGGGVGSGVVIDGDGYVITNHHVVASAVDSENAKVFAVFRDGTRAEAQLVGNDPKTDLAVIKVNVTNPTVIQSGSSAELQPGDGVVAVGSPFGLADTVTEGIVSAVQRPVTAPGENGEPPVVYDAIQTDASINPGNSGGALVDSSGALVGINSLIRTVGGESGQGGSIGLGFAIPIDQANKIAEELIANGEVKHADLGVNARSVSASSSEGAQVQSVRGDGPASKAGIEEGDVITRVAERQVRNAAELTVAVRENEIGDDVEIALVRGGRELTVEATLGSD</sequence>
<keyword evidence="5" id="KW-0472">Membrane</keyword>
<evidence type="ECO:0000313" key="8">
    <source>
        <dbReference type="Proteomes" id="UP000294911"/>
    </source>
</evidence>
<dbReference type="InterPro" id="IPR009003">
    <property type="entry name" value="Peptidase_S1_PA"/>
</dbReference>
<keyword evidence="8" id="KW-1185">Reference proteome</keyword>
<feature type="domain" description="PDZ" evidence="6">
    <location>
        <begin position="416"/>
        <end position="504"/>
    </location>
</feature>
<dbReference type="Proteomes" id="UP000294911">
    <property type="component" value="Unassembled WGS sequence"/>
</dbReference>